<feature type="compositionally biased region" description="Polar residues" evidence="1">
    <location>
        <begin position="7"/>
        <end position="21"/>
    </location>
</feature>
<comment type="caution">
    <text evidence="3">The sequence shown here is derived from an EMBL/GenBank/DDBJ whole genome shotgun (WGS) entry which is preliminary data.</text>
</comment>
<reference evidence="3" key="1">
    <citation type="submission" date="2022-11" db="EMBL/GenBank/DDBJ databases">
        <authorList>
            <person name="Petersen C."/>
        </authorList>
    </citation>
    <scope>NUCLEOTIDE SEQUENCE</scope>
    <source>
        <strain evidence="3">IBT 30761</strain>
    </source>
</reference>
<sequence length="845" mass="93482">MVRHSSAAPSPTPGGQTTLGSSIYPPEYIWNSLSDSQRDSFISTVSASLVAGDGQRKRPRLDLTGEEDADDGRVPSLVLPVPPRFPGLDRAAIIAVFEHTFRPKKDLIKFRSPEFKASAPDGESFDLKSTSSGLQFRKVVSIKDWGNDVSLWAHCFSNYIAVWCDFFAAKHPLCISGMVLFHRRICDLARAYKWQDCILQMALDHHQMVVDKGDLTVSLSDWEIGKALESSYLRPDNVLPAKTTPASPTTRSTRSTAAPNNDTVVCEKFNSSAGCHWRTCHRRHVCSKCGNDHSIFEVFDPSLPPLRDSASPFIASAWKTLLERYPGNLGTICSGILTFGCRLGCTTVPRYRRTPNHRIEEHSLITQKLSNDLLCRRVQLSTGPVVVSPLGLVPKHDGSWRRIHDLSYPPGQSVNESIPDAASTIQYISMDDIFDLIRTSGRGCYIIKHDIKDAFRNIPVAPADRPLLAFSWENKTYMECCLPFGLTTAPFIFNLFAEGLNWLLSACLPLASVAHYLDDFITIFPSSAGSLSKALTAFNTVYIPLTDALGIPRNDSKDAAGTVVSVLGVEIDTTLLQARMPRDKLARASSEAASLLQLDRVSHKALQRVVGFLQHCSMVIRLGRARLQSLYSDLASFPSHQRSVRRLSHDSRGDLAWWRDTLPLFNGIHFFEKSRPLVALYTDACDSGLGLFFFYAPSWDSARDWMSAAPHLPSTHTAIVDASSACGDVAHINIKEVSAILQAFLIHSPHWAHHLVLAFTDSAVAFHGLSKQALRGPAHRPLLMLFSIAAALDIEVQPHWLPSSENLLADALSRSDYRIIANICPQWTSSFPLLRQPGSLDSLFS</sequence>
<dbReference type="AlphaFoldDB" id="A0A9W9F789"/>
<dbReference type="InterPro" id="IPR043128">
    <property type="entry name" value="Rev_trsase/Diguanyl_cyclase"/>
</dbReference>
<keyword evidence="4" id="KW-1185">Reference proteome</keyword>
<name>A0A9W9F789_9EURO</name>
<feature type="domain" description="Reverse transcriptase" evidence="2">
    <location>
        <begin position="374"/>
        <end position="571"/>
    </location>
</feature>
<dbReference type="OrthoDB" id="5149081at2759"/>
<dbReference type="GeneID" id="81358689"/>
<dbReference type="InterPro" id="IPR000477">
    <property type="entry name" value="RT_dom"/>
</dbReference>
<evidence type="ECO:0000259" key="2">
    <source>
        <dbReference type="PROSITE" id="PS50878"/>
    </source>
</evidence>
<evidence type="ECO:0000313" key="3">
    <source>
        <dbReference type="EMBL" id="KAJ5094926.1"/>
    </source>
</evidence>
<protein>
    <recommendedName>
        <fullName evidence="2">Reverse transcriptase domain-containing protein</fullName>
    </recommendedName>
</protein>
<dbReference type="RefSeq" id="XP_056473076.1">
    <property type="nucleotide sequence ID" value="XM_056619710.1"/>
</dbReference>
<dbReference type="PANTHER" id="PTHR33050:SF7">
    <property type="entry name" value="RIBONUCLEASE H"/>
    <property type="match status" value="1"/>
</dbReference>
<dbReference type="Gene3D" id="3.10.10.10">
    <property type="entry name" value="HIV Type 1 Reverse Transcriptase, subunit A, domain 1"/>
    <property type="match status" value="1"/>
</dbReference>
<dbReference type="PROSITE" id="PS50878">
    <property type="entry name" value="RT_POL"/>
    <property type="match status" value="1"/>
</dbReference>
<accession>A0A9W9F789</accession>
<proteinExistence type="predicted"/>
<dbReference type="SUPFAM" id="SSF56672">
    <property type="entry name" value="DNA/RNA polymerases"/>
    <property type="match status" value="1"/>
</dbReference>
<dbReference type="PANTHER" id="PTHR33050">
    <property type="entry name" value="REVERSE TRANSCRIPTASE DOMAIN-CONTAINING PROTEIN"/>
    <property type="match status" value="1"/>
</dbReference>
<dbReference type="EMBL" id="JAPQKI010000006">
    <property type="protein sequence ID" value="KAJ5094926.1"/>
    <property type="molecule type" value="Genomic_DNA"/>
</dbReference>
<organism evidence="3 4">
    <name type="scientific">Penicillium argentinense</name>
    <dbReference type="NCBI Taxonomy" id="1131581"/>
    <lineage>
        <taxon>Eukaryota</taxon>
        <taxon>Fungi</taxon>
        <taxon>Dikarya</taxon>
        <taxon>Ascomycota</taxon>
        <taxon>Pezizomycotina</taxon>
        <taxon>Eurotiomycetes</taxon>
        <taxon>Eurotiomycetidae</taxon>
        <taxon>Eurotiales</taxon>
        <taxon>Aspergillaceae</taxon>
        <taxon>Penicillium</taxon>
    </lineage>
</organism>
<evidence type="ECO:0000313" key="4">
    <source>
        <dbReference type="Proteomes" id="UP001149074"/>
    </source>
</evidence>
<feature type="region of interest" description="Disordered" evidence="1">
    <location>
        <begin position="1"/>
        <end position="21"/>
    </location>
</feature>
<dbReference type="InterPro" id="IPR052055">
    <property type="entry name" value="Hepadnavirus_pol/RT"/>
</dbReference>
<dbReference type="InterPro" id="IPR043502">
    <property type="entry name" value="DNA/RNA_pol_sf"/>
</dbReference>
<reference evidence="3" key="2">
    <citation type="journal article" date="2023" name="IMA Fungus">
        <title>Comparative genomic study of the Penicillium genus elucidates a diverse pangenome and 15 lateral gene transfer events.</title>
        <authorList>
            <person name="Petersen C."/>
            <person name="Sorensen T."/>
            <person name="Nielsen M.R."/>
            <person name="Sondergaard T.E."/>
            <person name="Sorensen J.L."/>
            <person name="Fitzpatrick D.A."/>
            <person name="Frisvad J.C."/>
            <person name="Nielsen K.L."/>
        </authorList>
    </citation>
    <scope>NUCLEOTIDE SEQUENCE</scope>
    <source>
        <strain evidence="3">IBT 30761</strain>
    </source>
</reference>
<dbReference type="Gene3D" id="3.30.70.270">
    <property type="match status" value="1"/>
</dbReference>
<evidence type="ECO:0000256" key="1">
    <source>
        <dbReference type="SAM" id="MobiDB-lite"/>
    </source>
</evidence>
<dbReference type="Proteomes" id="UP001149074">
    <property type="component" value="Unassembled WGS sequence"/>
</dbReference>
<dbReference type="Pfam" id="PF00078">
    <property type="entry name" value="RVT_1"/>
    <property type="match status" value="1"/>
</dbReference>
<gene>
    <name evidence="3" type="ORF">N7532_007217</name>
</gene>